<comment type="caution">
    <text evidence="1">The sequence shown here is derived from an EMBL/GenBank/DDBJ whole genome shotgun (WGS) entry which is preliminary data.</text>
</comment>
<dbReference type="InterPro" id="IPR015943">
    <property type="entry name" value="WD40/YVTN_repeat-like_dom_sf"/>
</dbReference>
<dbReference type="EMBL" id="UYJE01009666">
    <property type="protein sequence ID" value="VDI75531.1"/>
    <property type="molecule type" value="Genomic_DNA"/>
</dbReference>
<evidence type="ECO:0000313" key="2">
    <source>
        <dbReference type="Proteomes" id="UP000596742"/>
    </source>
</evidence>
<name>A0A8B6H9X6_MYTGA</name>
<evidence type="ECO:0008006" key="3">
    <source>
        <dbReference type="Google" id="ProtNLM"/>
    </source>
</evidence>
<reference evidence="1" key="1">
    <citation type="submission" date="2018-11" db="EMBL/GenBank/DDBJ databases">
        <authorList>
            <person name="Alioto T."/>
            <person name="Alioto T."/>
        </authorList>
    </citation>
    <scope>NUCLEOTIDE SEQUENCE</scope>
</reference>
<evidence type="ECO:0000313" key="1">
    <source>
        <dbReference type="EMBL" id="VDI75531.1"/>
    </source>
</evidence>
<dbReference type="OrthoDB" id="6082007at2759"/>
<gene>
    <name evidence="1" type="ORF">MGAL_10B002473</name>
</gene>
<proteinExistence type="predicted"/>
<sequence length="841" mass="97101">MEKERENFYRIISLILNLGTKAKRELLKRYLSTENITLQYLLSIYEHDLYHLYYNTVKCCKCTPNYRLPRKRVLNLVQLEILFDRKPSKPLGASPVQCNASEFCCCQLSSKPSLTADHLDFTLVRCLLVNCCEKLFTDSLLVGETTESFLNKHKHDLYHLWQPQHTFCFCPKGCQPNNTNQIITDKQWTNIYKVTNLKTTCPSCGSPGNACSVKAIAGTLLNNIQDKTFIRILLINLCSLRKKVDELTDIRNKVYGHALEVSISDQEYETKWQQTQACILSLSRECSRETECEFLMKIDFIKTGALEESLYQQYHTSMLKEIRDNTDIKQDILQHLEHTSDQMVSNQTSIDRTLDALNAKLDRVIETSQKLPVHTSSQCIQTEPQDANEPDDNHMTKFNKKINEKEKDFISLNKKISDVETYKRVYVEKTSQMKQAINERSRLLQEDIVLKEKELMKEVEKNEFDAIQKLDEFIKKSVEMCQKHEKKINNYKKILENIKKDEEMALQFVQDSEPILDSMSLSVNVDFPCPLTFEYKASADVRTLFGEVKEDDRVGPDGKEKSKYCESLEVINKFKVETGDSSVYTVTVRPDGKTWVSTMNYNLCLVNRSGKILAKEKLDFVIFFSTCDKHGNLYCSSRETSINVVHLDTADSNNYTICEFENFNPYLTRGIDTNKENHLFVLLLKEDQSKIAIFSEQKMLIKEIQLDIDKTPMFNEIHYIAQNNDGDLFLSGKSHLVCLKRDMSYQCLRPSDETWKGKSLTLDPFNNLISTECPLSLRPLSILVTNSMGKIIKTFTIQGPGIYGMNGLKVDYYKEEPVLWMSTTTGHVIIARFVNHDKNTL</sequence>
<dbReference type="Gene3D" id="2.130.10.10">
    <property type="entry name" value="YVTN repeat-like/Quinoprotein amine dehydrogenase"/>
    <property type="match status" value="1"/>
</dbReference>
<organism evidence="1 2">
    <name type="scientific">Mytilus galloprovincialis</name>
    <name type="common">Mediterranean mussel</name>
    <dbReference type="NCBI Taxonomy" id="29158"/>
    <lineage>
        <taxon>Eukaryota</taxon>
        <taxon>Metazoa</taxon>
        <taxon>Spiralia</taxon>
        <taxon>Lophotrochozoa</taxon>
        <taxon>Mollusca</taxon>
        <taxon>Bivalvia</taxon>
        <taxon>Autobranchia</taxon>
        <taxon>Pteriomorphia</taxon>
        <taxon>Mytilida</taxon>
        <taxon>Mytiloidea</taxon>
        <taxon>Mytilidae</taxon>
        <taxon>Mytilinae</taxon>
        <taxon>Mytilus</taxon>
    </lineage>
</organism>
<protein>
    <recommendedName>
        <fullName evidence="3">DZIP3-like HEPN domain-containing protein</fullName>
    </recommendedName>
</protein>
<dbReference type="SUPFAM" id="SSF101898">
    <property type="entry name" value="NHL repeat"/>
    <property type="match status" value="1"/>
</dbReference>
<accession>A0A8B6H9X6</accession>
<dbReference type="Proteomes" id="UP000596742">
    <property type="component" value="Unassembled WGS sequence"/>
</dbReference>
<dbReference type="AlphaFoldDB" id="A0A8B6H9X6"/>
<keyword evidence="2" id="KW-1185">Reference proteome</keyword>